<dbReference type="AlphaFoldDB" id="A0A9P7NHJ6"/>
<accession>A0A9P7NHJ6</accession>
<keyword evidence="3" id="KW-1185">Reference proteome</keyword>
<protein>
    <submittedName>
        <fullName evidence="2">Uncharacterized protein</fullName>
    </submittedName>
</protein>
<gene>
    <name evidence="2" type="ORF">E4U43_003568</name>
</gene>
<feature type="compositionally biased region" description="Basic residues" evidence="1">
    <location>
        <begin position="50"/>
        <end position="60"/>
    </location>
</feature>
<evidence type="ECO:0000313" key="2">
    <source>
        <dbReference type="EMBL" id="KAG6016529.1"/>
    </source>
</evidence>
<feature type="region of interest" description="Disordered" evidence="1">
    <location>
        <begin position="41"/>
        <end position="60"/>
    </location>
</feature>
<evidence type="ECO:0000313" key="3">
    <source>
        <dbReference type="Proteomes" id="UP000748025"/>
    </source>
</evidence>
<dbReference type="EMBL" id="SRPW01000240">
    <property type="protein sequence ID" value="KAG6016529.1"/>
    <property type="molecule type" value="Genomic_DNA"/>
</dbReference>
<feature type="region of interest" description="Disordered" evidence="1">
    <location>
        <begin position="1"/>
        <end position="21"/>
    </location>
</feature>
<proteinExistence type="predicted"/>
<name>A0A9P7NHJ6_9HYPO</name>
<evidence type="ECO:0000256" key="1">
    <source>
        <dbReference type="SAM" id="MobiDB-lite"/>
    </source>
</evidence>
<dbReference type="Proteomes" id="UP000748025">
    <property type="component" value="Unassembled WGS sequence"/>
</dbReference>
<feature type="compositionally biased region" description="Basic and acidic residues" evidence="1">
    <location>
        <begin position="1"/>
        <end position="12"/>
    </location>
</feature>
<comment type="caution">
    <text evidence="2">The sequence shown here is derived from an EMBL/GenBank/DDBJ whole genome shotgun (WGS) entry which is preliminary data.</text>
</comment>
<organism evidence="2 3">
    <name type="scientific">Claviceps pusilla</name>
    <dbReference type="NCBI Taxonomy" id="123648"/>
    <lineage>
        <taxon>Eukaryota</taxon>
        <taxon>Fungi</taxon>
        <taxon>Dikarya</taxon>
        <taxon>Ascomycota</taxon>
        <taxon>Pezizomycotina</taxon>
        <taxon>Sordariomycetes</taxon>
        <taxon>Hypocreomycetidae</taxon>
        <taxon>Hypocreales</taxon>
        <taxon>Clavicipitaceae</taxon>
        <taxon>Claviceps</taxon>
    </lineage>
</organism>
<reference evidence="2" key="1">
    <citation type="journal article" date="2020" name="bioRxiv">
        <title>Whole genome comparisons of ergot fungi reveals the divergence and evolution of species within the genus Claviceps are the result of varying mechanisms driving genome evolution and host range expansion.</title>
        <authorList>
            <person name="Wyka S.A."/>
            <person name="Mondo S.J."/>
            <person name="Liu M."/>
            <person name="Dettman J."/>
            <person name="Nalam V."/>
            <person name="Broders K.D."/>
        </authorList>
    </citation>
    <scope>NUCLEOTIDE SEQUENCE</scope>
    <source>
        <strain evidence="2">CCC 602</strain>
    </source>
</reference>
<sequence length="92" mass="10290">MLGSSSDKKDKMQGWGWEQNSGAQARSIVCVSLAFDAGDGERIHGESRNRKTAKPPNRYRHRCRDILRRIMAVSGPSINDFLAMAAARHNTF</sequence>